<evidence type="ECO:0000313" key="5">
    <source>
        <dbReference type="Proteomes" id="UP000321532"/>
    </source>
</evidence>
<dbReference type="InterPro" id="IPR032466">
    <property type="entry name" value="Metal_Hydrolase"/>
</dbReference>
<dbReference type="InterPro" id="IPR006680">
    <property type="entry name" value="Amidohydro-rel"/>
</dbReference>
<dbReference type="PANTHER" id="PTHR21240:SF28">
    <property type="entry name" value="ISO-OROTATE DECARBOXYLASE (EUROFUNG)"/>
    <property type="match status" value="1"/>
</dbReference>
<gene>
    <name evidence="4" type="ORF">AAE02nite_41420</name>
</gene>
<evidence type="ECO:0000256" key="1">
    <source>
        <dbReference type="ARBA" id="ARBA00023239"/>
    </source>
</evidence>
<organism evidence="4 5">
    <name type="scientific">Adhaeribacter aerolatus</name>
    <dbReference type="NCBI Taxonomy" id="670289"/>
    <lineage>
        <taxon>Bacteria</taxon>
        <taxon>Pseudomonadati</taxon>
        <taxon>Bacteroidota</taxon>
        <taxon>Cytophagia</taxon>
        <taxon>Cytophagales</taxon>
        <taxon>Hymenobacteraceae</taxon>
        <taxon>Adhaeribacter</taxon>
    </lineage>
</organism>
<proteinExistence type="predicted"/>
<feature type="signal peptide" evidence="2">
    <location>
        <begin position="1"/>
        <end position="20"/>
    </location>
</feature>
<dbReference type="SUPFAM" id="SSF51556">
    <property type="entry name" value="Metallo-dependent hydrolases"/>
    <property type="match status" value="1"/>
</dbReference>
<dbReference type="AlphaFoldDB" id="A0A512B3E1"/>
<dbReference type="Pfam" id="PF04909">
    <property type="entry name" value="Amidohydro_2"/>
    <property type="match status" value="1"/>
</dbReference>
<evidence type="ECO:0000259" key="3">
    <source>
        <dbReference type="Pfam" id="PF04909"/>
    </source>
</evidence>
<keyword evidence="1" id="KW-0456">Lyase</keyword>
<feature type="chain" id="PRO_5022083961" description="Amidohydrolase-related domain-containing protein" evidence="2">
    <location>
        <begin position="21"/>
        <end position="383"/>
    </location>
</feature>
<sequence>MTGALNNFRSLLLTSLLALALQNCSQPHSEKATAGNKNATTASAEYYGPDDFRKVEKFDTHVHFNKVDSTFINKAREENFRLITVNVNPAYYPAIEKQREIAMQLVKTYPERIAYATTISMDGFNEPGWQEKTLVYLKDSFDKGAIGVKVWKNIGMEFKDKDGKFVMIDNPKFDPIFDFIQQQNRTLIGHIGEPKNCWLPVEQMTVAGDKKYFSEHPQYHMYLHPEYPSYEEVIQSRDNALAKHPNLRFVGAHLGSLEWSVDELAKRLDKYPNMAVDMAERISHFQYQAVTDWQKVHDFFIKYQDRLLYATDQEIDDNKQPAERNKNAEEVWKRHWLFFTSGEKMKVPKVEKEFNGLKLPREVVDKLYYKNAQKWFPGVNKAA</sequence>
<evidence type="ECO:0000313" key="4">
    <source>
        <dbReference type="EMBL" id="GEO06478.1"/>
    </source>
</evidence>
<keyword evidence="5" id="KW-1185">Reference proteome</keyword>
<dbReference type="RefSeq" id="WP_146902572.1">
    <property type="nucleotide sequence ID" value="NZ_BJYS01000037.1"/>
</dbReference>
<comment type="caution">
    <text evidence="4">The sequence shown here is derived from an EMBL/GenBank/DDBJ whole genome shotgun (WGS) entry which is preliminary data.</text>
</comment>
<dbReference type="Gene3D" id="3.20.20.140">
    <property type="entry name" value="Metal-dependent hydrolases"/>
    <property type="match status" value="1"/>
</dbReference>
<protein>
    <recommendedName>
        <fullName evidence="3">Amidohydrolase-related domain-containing protein</fullName>
    </recommendedName>
</protein>
<dbReference type="GO" id="GO:0016831">
    <property type="term" value="F:carboxy-lyase activity"/>
    <property type="evidence" value="ECO:0007669"/>
    <property type="project" value="InterPro"/>
</dbReference>
<dbReference type="OrthoDB" id="644687at2"/>
<dbReference type="Proteomes" id="UP000321532">
    <property type="component" value="Unassembled WGS sequence"/>
</dbReference>
<dbReference type="GO" id="GO:0019748">
    <property type="term" value="P:secondary metabolic process"/>
    <property type="evidence" value="ECO:0007669"/>
    <property type="project" value="TreeGrafter"/>
</dbReference>
<dbReference type="EMBL" id="BJYS01000037">
    <property type="protein sequence ID" value="GEO06478.1"/>
    <property type="molecule type" value="Genomic_DNA"/>
</dbReference>
<name>A0A512B3E1_9BACT</name>
<dbReference type="InterPro" id="IPR032465">
    <property type="entry name" value="ACMSD"/>
</dbReference>
<dbReference type="GO" id="GO:0005737">
    <property type="term" value="C:cytoplasm"/>
    <property type="evidence" value="ECO:0007669"/>
    <property type="project" value="TreeGrafter"/>
</dbReference>
<evidence type="ECO:0000256" key="2">
    <source>
        <dbReference type="SAM" id="SignalP"/>
    </source>
</evidence>
<dbReference type="GO" id="GO:0016787">
    <property type="term" value="F:hydrolase activity"/>
    <property type="evidence" value="ECO:0007669"/>
    <property type="project" value="InterPro"/>
</dbReference>
<keyword evidence="2" id="KW-0732">Signal</keyword>
<reference evidence="4 5" key="1">
    <citation type="submission" date="2019-07" db="EMBL/GenBank/DDBJ databases">
        <title>Whole genome shotgun sequence of Adhaeribacter aerolatus NBRC 106133.</title>
        <authorList>
            <person name="Hosoyama A."/>
            <person name="Uohara A."/>
            <person name="Ohji S."/>
            <person name="Ichikawa N."/>
        </authorList>
    </citation>
    <scope>NUCLEOTIDE SEQUENCE [LARGE SCALE GENOMIC DNA]</scope>
    <source>
        <strain evidence="4 5">NBRC 106133</strain>
    </source>
</reference>
<dbReference type="PANTHER" id="PTHR21240">
    <property type="entry name" value="2-AMINO-3-CARBOXYLMUCONATE-6-SEMIALDEHYDE DECARBOXYLASE"/>
    <property type="match status" value="1"/>
</dbReference>
<feature type="domain" description="Amidohydrolase-related" evidence="3">
    <location>
        <begin position="127"/>
        <end position="377"/>
    </location>
</feature>
<accession>A0A512B3E1</accession>